<keyword evidence="1" id="KW-0812">Transmembrane</keyword>
<gene>
    <name evidence="2" type="ORF">F2Y10_07305</name>
</gene>
<dbReference type="AlphaFoldDB" id="A0A5B3IB71"/>
<dbReference type="Proteomes" id="UP000322940">
    <property type="component" value="Unassembled WGS sequence"/>
</dbReference>
<keyword evidence="1" id="KW-0472">Membrane</keyword>
<reference evidence="2 3" key="1">
    <citation type="journal article" date="2019" name="Nat. Med.">
        <title>A library of human gut bacterial isolates paired with longitudinal multiomics data enables mechanistic microbiome research.</title>
        <authorList>
            <person name="Poyet M."/>
            <person name="Groussin M."/>
            <person name="Gibbons S.M."/>
            <person name="Avila-Pacheco J."/>
            <person name="Jiang X."/>
            <person name="Kearney S.M."/>
            <person name="Perrotta A.R."/>
            <person name="Berdy B."/>
            <person name="Zhao S."/>
            <person name="Lieberman T.D."/>
            <person name="Swanson P.K."/>
            <person name="Smith M."/>
            <person name="Roesemann S."/>
            <person name="Alexander J.E."/>
            <person name="Rich S.A."/>
            <person name="Livny J."/>
            <person name="Vlamakis H."/>
            <person name="Clish C."/>
            <person name="Bullock K."/>
            <person name="Deik A."/>
            <person name="Scott J."/>
            <person name="Pierce K.A."/>
            <person name="Xavier R.J."/>
            <person name="Alm E.J."/>
        </authorList>
    </citation>
    <scope>NUCLEOTIDE SEQUENCE [LARGE SCALE GENOMIC DNA]</scope>
    <source>
        <strain evidence="2 3">BIOML-A266</strain>
    </source>
</reference>
<evidence type="ECO:0000256" key="1">
    <source>
        <dbReference type="SAM" id="Phobius"/>
    </source>
</evidence>
<name>A0A5B3IB71_9BACT</name>
<feature type="transmembrane region" description="Helical" evidence="1">
    <location>
        <begin position="6"/>
        <end position="27"/>
    </location>
</feature>
<sequence length="203" mass="23428">MKWDRILTYGLLSLLFIVDAVLLVRVFRLQEEILLKDRIIDKLTMSQYIADCTATNLNVNYRYGGLSVGDCETEDSAGIRCPLMAIVRQPTLVFRYCDRACGECISFGADKLARELEGSNIPVVFLARYDNIQEMRRQGPRINPWGFRMLNVEKILDLDEKLLPYYCIIDERGAVHDIFIPEKSRPSMTNQYLACIKDKYGNR</sequence>
<dbReference type="EMBL" id="VVXH01000006">
    <property type="protein sequence ID" value="KAA2378867.1"/>
    <property type="molecule type" value="Genomic_DNA"/>
</dbReference>
<accession>A0A5B3IB71</accession>
<comment type="caution">
    <text evidence="2">The sequence shown here is derived from an EMBL/GenBank/DDBJ whole genome shotgun (WGS) entry which is preliminary data.</text>
</comment>
<proteinExistence type="predicted"/>
<organism evidence="2 3">
    <name type="scientific">Alistipes onderdonkii</name>
    <dbReference type="NCBI Taxonomy" id="328813"/>
    <lineage>
        <taxon>Bacteria</taxon>
        <taxon>Pseudomonadati</taxon>
        <taxon>Bacteroidota</taxon>
        <taxon>Bacteroidia</taxon>
        <taxon>Bacteroidales</taxon>
        <taxon>Rikenellaceae</taxon>
        <taxon>Alistipes</taxon>
    </lineage>
</organism>
<evidence type="ECO:0000313" key="2">
    <source>
        <dbReference type="EMBL" id="KAA2378867.1"/>
    </source>
</evidence>
<dbReference type="RefSeq" id="WP_130064965.1">
    <property type="nucleotide sequence ID" value="NZ_JAHOOA010000011.1"/>
</dbReference>
<keyword evidence="1" id="KW-1133">Transmembrane helix</keyword>
<protein>
    <submittedName>
        <fullName evidence="2">Uncharacterized protein</fullName>
    </submittedName>
</protein>
<evidence type="ECO:0000313" key="3">
    <source>
        <dbReference type="Proteomes" id="UP000322940"/>
    </source>
</evidence>